<comment type="similarity">
    <text evidence="2">Belongs to the DeoC/FbaB aldolase family. DeoC type 2 subfamily.</text>
</comment>
<dbReference type="EC" id="4.1.2.4" evidence="3"/>
<evidence type="ECO:0000256" key="8">
    <source>
        <dbReference type="ARBA" id="ARBA00048791"/>
    </source>
</evidence>
<dbReference type="Gene3D" id="3.20.20.70">
    <property type="entry name" value="Aldolase class I"/>
    <property type="match status" value="1"/>
</dbReference>
<dbReference type="SUPFAM" id="SSF51569">
    <property type="entry name" value="Aldolase"/>
    <property type="match status" value="1"/>
</dbReference>
<accession>A0A2H8TUF3</accession>
<evidence type="ECO:0000256" key="1">
    <source>
        <dbReference type="ARBA" id="ARBA00004816"/>
    </source>
</evidence>
<dbReference type="GO" id="GO:0016052">
    <property type="term" value="P:carbohydrate catabolic process"/>
    <property type="evidence" value="ECO:0007669"/>
    <property type="project" value="TreeGrafter"/>
</dbReference>
<keyword evidence="4" id="KW-0456">Lyase</keyword>
<sequence>MSNPGILFDESVLKLIHFQDKDIVTIVDECDRCTKVGFLPEVEASYLGLLIHVMDLTSLNSTDNQKTIEALVDKALTFTKKMLKTDIESMASNHSCEIYNYFTTSTLTPQTVCVSSVRVVDAVQSINSQNEHIDIASVAGGFPMGQVPLSSRITEVEYAISQGAAEIDIVIDRGLANIGDFKRLYHDLRSIKSICVNGDVTLKTILSVTELDSYHTVYKVAMTAMMAGSDFIKTSTGKEAENATLSHGVIMCQAIKEYHKMTGYQVGIKPAGGIKFNEQALSWLVLVKNQLGNDWLKASLFRIGASSLLEDVVKRLSVVLKKLQTNTSY</sequence>
<dbReference type="PIRSF" id="PIRSF001357">
    <property type="entry name" value="DeoC"/>
    <property type="match status" value="1"/>
</dbReference>
<comment type="pathway">
    <text evidence="1">Carbohydrate degradation; 2-deoxy-D-ribose 1-phosphate degradation; D-glyceraldehyde 3-phosphate and acetaldehyde from 2-deoxy-alpha-D-ribose 1-phosphate: step 2/2.</text>
</comment>
<dbReference type="UniPathway" id="UPA00002">
    <property type="reaction ID" value="UER00468"/>
</dbReference>
<dbReference type="PANTHER" id="PTHR10889:SF3">
    <property type="entry name" value="DEOXYRIBOSE-PHOSPHATE ALDOLASE"/>
    <property type="match status" value="1"/>
</dbReference>
<dbReference type="InterPro" id="IPR013785">
    <property type="entry name" value="Aldolase_TIM"/>
</dbReference>
<dbReference type="PANTHER" id="PTHR10889">
    <property type="entry name" value="DEOXYRIBOSE-PHOSPHATE ALDOLASE"/>
    <property type="match status" value="1"/>
</dbReference>
<gene>
    <name evidence="10" type="primary">DERA_1</name>
</gene>
<dbReference type="EMBL" id="GFXV01006061">
    <property type="protein sequence ID" value="MBW17866.1"/>
    <property type="molecule type" value="Transcribed_RNA"/>
</dbReference>
<dbReference type="SMART" id="SM01133">
    <property type="entry name" value="DeoC"/>
    <property type="match status" value="1"/>
</dbReference>
<dbReference type="GO" id="GO:0046386">
    <property type="term" value="P:deoxyribose phosphate catabolic process"/>
    <property type="evidence" value="ECO:0007669"/>
    <property type="project" value="UniProtKB-UniPathway"/>
</dbReference>
<dbReference type="GO" id="GO:0004139">
    <property type="term" value="F:deoxyribose-phosphate aldolase activity"/>
    <property type="evidence" value="ECO:0007669"/>
    <property type="project" value="UniProtKB-EC"/>
</dbReference>
<evidence type="ECO:0000256" key="4">
    <source>
        <dbReference type="ARBA" id="ARBA00023239"/>
    </source>
</evidence>
<evidence type="ECO:0000256" key="6">
    <source>
        <dbReference type="ARBA" id="ARBA00031814"/>
    </source>
</evidence>
<keyword evidence="5 9" id="KW-0704">Schiff base</keyword>
<evidence type="ECO:0000256" key="9">
    <source>
        <dbReference type="PIRSR" id="PIRSR001357-50"/>
    </source>
</evidence>
<dbReference type="InterPro" id="IPR011343">
    <property type="entry name" value="DeoC"/>
</dbReference>
<name>A0A2H8TUF3_9HEMI</name>
<dbReference type="Pfam" id="PF01791">
    <property type="entry name" value="DeoC"/>
    <property type="match status" value="1"/>
</dbReference>
<evidence type="ECO:0000256" key="2">
    <source>
        <dbReference type="ARBA" id="ARBA00009473"/>
    </source>
</evidence>
<dbReference type="GO" id="GO:0005737">
    <property type="term" value="C:cytoplasm"/>
    <property type="evidence" value="ECO:0007669"/>
    <property type="project" value="InterPro"/>
</dbReference>
<dbReference type="InterPro" id="IPR002915">
    <property type="entry name" value="DeoC/FbaB/LacD_aldolase"/>
</dbReference>
<evidence type="ECO:0000256" key="3">
    <source>
        <dbReference type="ARBA" id="ARBA00012515"/>
    </source>
</evidence>
<feature type="active site" description="Proton donor/acceptor" evidence="9">
    <location>
        <position position="269"/>
    </location>
</feature>
<dbReference type="AlphaFoldDB" id="A0A2H8TUF3"/>
<feature type="active site" description="Schiff-base intermediate with acetaldehyde" evidence="9">
    <location>
        <position position="233"/>
    </location>
</feature>
<organism evidence="10">
    <name type="scientific">Melanaphis sacchari</name>
    <dbReference type="NCBI Taxonomy" id="742174"/>
    <lineage>
        <taxon>Eukaryota</taxon>
        <taxon>Metazoa</taxon>
        <taxon>Ecdysozoa</taxon>
        <taxon>Arthropoda</taxon>
        <taxon>Hexapoda</taxon>
        <taxon>Insecta</taxon>
        <taxon>Pterygota</taxon>
        <taxon>Neoptera</taxon>
        <taxon>Paraneoptera</taxon>
        <taxon>Hemiptera</taxon>
        <taxon>Sternorrhyncha</taxon>
        <taxon>Aphidomorpha</taxon>
        <taxon>Aphidoidea</taxon>
        <taxon>Aphididae</taxon>
        <taxon>Aphidini</taxon>
        <taxon>Melanaphis</taxon>
    </lineage>
</organism>
<evidence type="ECO:0000313" key="10">
    <source>
        <dbReference type="EMBL" id="MBW17866.1"/>
    </source>
</evidence>
<proteinExistence type="inferred from homology"/>
<dbReference type="OrthoDB" id="70823at2759"/>
<dbReference type="GO" id="GO:0009264">
    <property type="term" value="P:deoxyribonucleotide catabolic process"/>
    <property type="evidence" value="ECO:0007669"/>
    <property type="project" value="InterPro"/>
</dbReference>
<comment type="catalytic activity">
    <reaction evidence="8">
        <text>2-deoxy-D-ribose 5-phosphate = D-glyceraldehyde 3-phosphate + acetaldehyde</text>
        <dbReference type="Rhea" id="RHEA:12821"/>
        <dbReference type="ChEBI" id="CHEBI:15343"/>
        <dbReference type="ChEBI" id="CHEBI:59776"/>
        <dbReference type="ChEBI" id="CHEBI:62877"/>
        <dbReference type="EC" id="4.1.2.4"/>
    </reaction>
</comment>
<protein>
    <recommendedName>
        <fullName evidence="3">deoxyribose-phosphate aldolase</fullName>
        <ecNumber evidence="3">4.1.2.4</ecNumber>
    </recommendedName>
    <alternativeName>
        <fullName evidence="7">2-deoxy-D-ribose 5-phosphate aldolase</fullName>
    </alternativeName>
    <alternativeName>
        <fullName evidence="6">Phosphodeoxyriboaldolase</fullName>
    </alternativeName>
</protein>
<evidence type="ECO:0000256" key="7">
    <source>
        <dbReference type="ARBA" id="ARBA00032755"/>
    </source>
</evidence>
<reference evidence="10" key="1">
    <citation type="submission" date="2017-10" db="EMBL/GenBank/DDBJ databases">
        <title>Transcriptome Assembly of Sugarcane Aphid Adults.</title>
        <authorList>
            <person name="Scully E.D."/>
            <person name="Palmer N.A."/>
            <person name="Geib S.M."/>
            <person name="Sarath G."/>
            <person name="Sattler S.E."/>
        </authorList>
    </citation>
    <scope>NUCLEOTIDE SEQUENCE</scope>
    <source>
        <tissue evidence="10">Whole body</tissue>
    </source>
</reference>
<evidence type="ECO:0000256" key="5">
    <source>
        <dbReference type="ARBA" id="ARBA00023270"/>
    </source>
</evidence>